<proteinExistence type="predicted"/>
<keyword evidence="1" id="KW-0812">Transmembrane</keyword>
<feature type="transmembrane region" description="Helical" evidence="1">
    <location>
        <begin position="123"/>
        <end position="143"/>
    </location>
</feature>
<name>A0ABX2A437_9MICO</name>
<feature type="transmembrane region" description="Helical" evidence="1">
    <location>
        <begin position="27"/>
        <end position="46"/>
    </location>
</feature>
<dbReference type="Pfam" id="PF02517">
    <property type="entry name" value="Rce1-like"/>
    <property type="match status" value="1"/>
</dbReference>
<evidence type="ECO:0000259" key="2">
    <source>
        <dbReference type="Pfam" id="PF02517"/>
    </source>
</evidence>
<comment type="caution">
    <text evidence="3">The sequence shown here is derived from an EMBL/GenBank/DDBJ whole genome shotgun (WGS) entry which is preliminary data.</text>
</comment>
<dbReference type="InterPro" id="IPR003675">
    <property type="entry name" value="Rce1/LyrA-like_dom"/>
</dbReference>
<accession>A0ABX2A437</accession>
<dbReference type="InterPro" id="IPR052710">
    <property type="entry name" value="CAAX_protease"/>
</dbReference>
<keyword evidence="1" id="KW-0472">Membrane</keyword>
<organism evidence="3 4">
    <name type="scientific">Isoptericola halotolerans</name>
    <dbReference type="NCBI Taxonomy" id="300560"/>
    <lineage>
        <taxon>Bacteria</taxon>
        <taxon>Bacillati</taxon>
        <taxon>Actinomycetota</taxon>
        <taxon>Actinomycetes</taxon>
        <taxon>Micrococcales</taxon>
        <taxon>Promicromonosporaceae</taxon>
        <taxon>Isoptericola</taxon>
    </lineage>
</organism>
<dbReference type="RefSeq" id="WP_171782824.1">
    <property type="nucleotide sequence ID" value="NZ_BAAAML010000002.1"/>
</dbReference>
<evidence type="ECO:0000313" key="4">
    <source>
        <dbReference type="Proteomes" id="UP000757540"/>
    </source>
</evidence>
<protein>
    <recommendedName>
        <fullName evidence="2">CAAX prenyl protease 2/Lysostaphin resistance protein A-like domain-containing protein</fullName>
    </recommendedName>
</protein>
<dbReference type="EMBL" id="JABEZU010000001">
    <property type="protein sequence ID" value="NOV96678.1"/>
    <property type="molecule type" value="Genomic_DNA"/>
</dbReference>
<feature type="transmembrane region" description="Helical" evidence="1">
    <location>
        <begin position="98"/>
        <end position="117"/>
    </location>
</feature>
<evidence type="ECO:0000313" key="3">
    <source>
        <dbReference type="EMBL" id="NOV96678.1"/>
    </source>
</evidence>
<feature type="domain" description="CAAX prenyl protease 2/Lysostaphin resistance protein A-like" evidence="2">
    <location>
        <begin position="60"/>
        <end position="162"/>
    </location>
</feature>
<keyword evidence="1" id="KW-1133">Transmembrane helix</keyword>
<evidence type="ECO:0000256" key="1">
    <source>
        <dbReference type="SAM" id="Phobius"/>
    </source>
</evidence>
<dbReference type="PANTHER" id="PTHR36435">
    <property type="entry name" value="SLR1288 PROTEIN"/>
    <property type="match status" value="1"/>
</dbReference>
<gene>
    <name evidence="3" type="ORF">HDG69_001231</name>
</gene>
<dbReference type="Proteomes" id="UP000757540">
    <property type="component" value="Unassembled WGS sequence"/>
</dbReference>
<dbReference type="PANTHER" id="PTHR36435:SF1">
    <property type="entry name" value="CAAX AMINO TERMINAL PROTEASE FAMILY PROTEIN"/>
    <property type="match status" value="1"/>
</dbReference>
<sequence length="171" mass="18334">MVLLAVLVTLSPSLSWRDVGVRRPRAGWWVPVVGVVGGALGLQALIGPLSTGLTPDLETSLFQSLVPGLDEELFFRGVLLLLLDRALRARRSMWGGQVGWSVVISTLLFGLGHGLAVQSGPELVVEPASIVTTALVGLLLVWLRVRWDSLWPVFLAHNGWNASVVVANALS</sequence>
<keyword evidence="4" id="KW-1185">Reference proteome</keyword>
<reference evidence="3 4" key="1">
    <citation type="submission" date="2020-05" db="EMBL/GenBank/DDBJ databases">
        <title>Genomic Encyclopedia of Type Strains, Phase III (KMG-III): the genomes of soil and plant-associated and newly described type strains.</title>
        <authorList>
            <person name="Whitman W."/>
        </authorList>
    </citation>
    <scope>NUCLEOTIDE SEQUENCE [LARGE SCALE GENOMIC DNA]</scope>
    <source>
        <strain evidence="3 4">KCTC 19046</strain>
    </source>
</reference>